<feature type="non-terminal residue" evidence="1">
    <location>
        <position position="23"/>
    </location>
</feature>
<name>A0A382L544_9ZZZZ</name>
<sequence length="23" mass="2712">VERHQYETWKITKKAVSSEHGVV</sequence>
<accession>A0A382L544</accession>
<proteinExistence type="predicted"/>
<evidence type="ECO:0000313" key="1">
    <source>
        <dbReference type="EMBL" id="SVC32054.1"/>
    </source>
</evidence>
<feature type="non-terminal residue" evidence="1">
    <location>
        <position position="1"/>
    </location>
</feature>
<organism evidence="1">
    <name type="scientific">marine metagenome</name>
    <dbReference type="NCBI Taxonomy" id="408172"/>
    <lineage>
        <taxon>unclassified sequences</taxon>
        <taxon>metagenomes</taxon>
        <taxon>ecological metagenomes</taxon>
    </lineage>
</organism>
<reference evidence="1" key="1">
    <citation type="submission" date="2018-05" db="EMBL/GenBank/DDBJ databases">
        <authorList>
            <person name="Lanie J.A."/>
            <person name="Ng W.-L."/>
            <person name="Kazmierczak K.M."/>
            <person name="Andrzejewski T.M."/>
            <person name="Davidsen T.M."/>
            <person name="Wayne K.J."/>
            <person name="Tettelin H."/>
            <person name="Glass J.I."/>
            <person name="Rusch D."/>
            <person name="Podicherti R."/>
            <person name="Tsui H.-C.T."/>
            <person name="Winkler M.E."/>
        </authorList>
    </citation>
    <scope>NUCLEOTIDE SEQUENCE</scope>
</reference>
<dbReference type="EMBL" id="UINC01084952">
    <property type="protein sequence ID" value="SVC32054.1"/>
    <property type="molecule type" value="Genomic_DNA"/>
</dbReference>
<gene>
    <name evidence="1" type="ORF">METZ01_LOCUS284908</name>
</gene>
<protein>
    <submittedName>
        <fullName evidence="1">Uncharacterized protein</fullName>
    </submittedName>
</protein>
<dbReference type="AlphaFoldDB" id="A0A382L544"/>